<sequence>MITFSIAVLVLLLGYFFYSRLVERIFIIDPGKATPAVSMADGVDYVVMPGWKIFLIQFLNIAGLGPIFGAVAGAMWGPVAFLWIALGSVLAGGVHDYFSGMLCLRHNGKSIAEVAGYYLGGGVRQFMRAFTVVLLIMVGAVFLIGPARILGNMTAEFAGFTFWIWAIFLYYILSTVLPIDKLIGKIYPVFGFALLFMAVGILVMMVWKGLTVPELTIASLSNQHSSPQSFPVFPMLFITIACGAISGFHATQSPLMARCMSNERQGRSIFYGTMVTEGVVAMIWAAISMSFFGGIAELNGVMTANGGNAAVVVNEICSSLLGPVGGILALLGVVAAPITSGDTAFRGARLIVADFLKMDQGPLKSRLLITIPLFLCGYLLTLVDFGVVWRYFAWTNQTLATIVLWTITVWLIREGKAYWIALAPAVFMTSVVISYILLAPEGFGLPAALSQMIGAGAALLLLLLTMGYIRRSALPQSAAPQ</sequence>
<proteinExistence type="inferred from homology"/>
<feature type="transmembrane region" description="Helical" evidence="7">
    <location>
        <begin position="419"/>
        <end position="437"/>
    </location>
</feature>
<dbReference type="GO" id="GO:0009267">
    <property type="term" value="P:cellular response to starvation"/>
    <property type="evidence" value="ECO:0007669"/>
    <property type="project" value="InterPro"/>
</dbReference>
<gene>
    <name evidence="9" type="ORF">EDD80_11353</name>
</gene>
<name>A0A4R3KNJ3_9SPHI</name>
<dbReference type="AlphaFoldDB" id="A0A4R3KNJ3"/>
<feature type="transmembrane region" description="Helical" evidence="7">
    <location>
        <begin position="189"/>
        <end position="210"/>
    </location>
</feature>
<dbReference type="InterPro" id="IPR003706">
    <property type="entry name" value="CstA_N"/>
</dbReference>
<evidence type="ECO:0000256" key="1">
    <source>
        <dbReference type="ARBA" id="ARBA00004651"/>
    </source>
</evidence>
<evidence type="ECO:0000256" key="7">
    <source>
        <dbReference type="SAM" id="Phobius"/>
    </source>
</evidence>
<keyword evidence="4 7" id="KW-0812">Transmembrane</keyword>
<evidence type="ECO:0000256" key="5">
    <source>
        <dbReference type="ARBA" id="ARBA00022989"/>
    </source>
</evidence>
<dbReference type="Pfam" id="PF02554">
    <property type="entry name" value="CstA"/>
    <property type="match status" value="3"/>
</dbReference>
<dbReference type="PANTHER" id="PTHR30252:SF4">
    <property type="entry name" value="CARBON STARVATION"/>
    <property type="match status" value="1"/>
</dbReference>
<protein>
    <submittedName>
        <fullName evidence="9">Carbon starvation protein CstA</fullName>
    </submittedName>
</protein>
<dbReference type="InterPro" id="IPR051605">
    <property type="entry name" value="CstA"/>
</dbReference>
<dbReference type="Proteomes" id="UP000295807">
    <property type="component" value="Unassembled WGS sequence"/>
</dbReference>
<feature type="transmembrane region" description="Helical" evidence="7">
    <location>
        <begin position="6"/>
        <end position="22"/>
    </location>
</feature>
<comment type="caution">
    <text evidence="9">The sequence shown here is derived from an EMBL/GenBank/DDBJ whole genome shotgun (WGS) entry which is preliminary data.</text>
</comment>
<feature type="transmembrane region" description="Helical" evidence="7">
    <location>
        <begin position="82"/>
        <end position="104"/>
    </location>
</feature>
<keyword evidence="5 7" id="KW-1133">Transmembrane helix</keyword>
<keyword evidence="6 7" id="KW-0472">Membrane</keyword>
<feature type="transmembrane region" description="Helical" evidence="7">
    <location>
        <begin position="125"/>
        <end position="145"/>
    </location>
</feature>
<feature type="domain" description="CstA N-terminal" evidence="8">
    <location>
        <begin position="4"/>
        <end position="143"/>
    </location>
</feature>
<evidence type="ECO:0000313" key="9">
    <source>
        <dbReference type="EMBL" id="TCS85316.1"/>
    </source>
</evidence>
<evidence type="ECO:0000256" key="4">
    <source>
        <dbReference type="ARBA" id="ARBA00022692"/>
    </source>
</evidence>
<dbReference type="GO" id="GO:0005886">
    <property type="term" value="C:plasma membrane"/>
    <property type="evidence" value="ECO:0007669"/>
    <property type="project" value="UniProtKB-SubCell"/>
</dbReference>
<feature type="transmembrane region" description="Helical" evidence="7">
    <location>
        <begin position="367"/>
        <end position="388"/>
    </location>
</feature>
<keyword evidence="3" id="KW-1003">Cell membrane</keyword>
<evidence type="ECO:0000256" key="2">
    <source>
        <dbReference type="ARBA" id="ARBA00007755"/>
    </source>
</evidence>
<dbReference type="PANTHER" id="PTHR30252">
    <property type="entry name" value="INNER MEMBRANE PEPTIDE TRANSPORTER"/>
    <property type="match status" value="1"/>
</dbReference>
<feature type="transmembrane region" description="Helical" evidence="7">
    <location>
        <begin position="157"/>
        <end position="177"/>
    </location>
</feature>
<dbReference type="EMBL" id="SMAD01000013">
    <property type="protein sequence ID" value="TCS85316.1"/>
    <property type="molecule type" value="Genomic_DNA"/>
</dbReference>
<evidence type="ECO:0000259" key="8">
    <source>
        <dbReference type="Pfam" id="PF02554"/>
    </source>
</evidence>
<feature type="transmembrane region" description="Helical" evidence="7">
    <location>
        <begin position="394"/>
        <end position="412"/>
    </location>
</feature>
<comment type="similarity">
    <text evidence="2">Belongs to the peptide transporter carbon starvation (CstA) (TC 2.A.114) family.</text>
</comment>
<feature type="transmembrane region" description="Helical" evidence="7">
    <location>
        <begin position="230"/>
        <end position="248"/>
    </location>
</feature>
<evidence type="ECO:0000313" key="10">
    <source>
        <dbReference type="Proteomes" id="UP000295807"/>
    </source>
</evidence>
<feature type="transmembrane region" description="Helical" evidence="7">
    <location>
        <begin position="320"/>
        <end position="339"/>
    </location>
</feature>
<organism evidence="9 10">
    <name type="scientific">Anseongella ginsenosidimutans</name>
    <dbReference type="NCBI Taxonomy" id="496056"/>
    <lineage>
        <taxon>Bacteria</taxon>
        <taxon>Pseudomonadati</taxon>
        <taxon>Bacteroidota</taxon>
        <taxon>Sphingobacteriia</taxon>
        <taxon>Sphingobacteriales</taxon>
        <taxon>Sphingobacteriaceae</taxon>
        <taxon>Anseongella</taxon>
    </lineage>
</organism>
<dbReference type="OrthoDB" id="9761224at2"/>
<evidence type="ECO:0000256" key="3">
    <source>
        <dbReference type="ARBA" id="ARBA00022475"/>
    </source>
</evidence>
<feature type="transmembrane region" description="Helical" evidence="7">
    <location>
        <begin position="443"/>
        <end position="464"/>
    </location>
</feature>
<evidence type="ECO:0000256" key="6">
    <source>
        <dbReference type="ARBA" id="ARBA00023136"/>
    </source>
</evidence>
<feature type="domain" description="CstA N-terminal" evidence="8">
    <location>
        <begin position="337"/>
        <end position="433"/>
    </location>
</feature>
<feature type="transmembrane region" description="Helical" evidence="7">
    <location>
        <begin position="53"/>
        <end position="76"/>
    </location>
</feature>
<feature type="domain" description="CstA N-terminal" evidence="8">
    <location>
        <begin position="161"/>
        <end position="316"/>
    </location>
</feature>
<keyword evidence="10" id="KW-1185">Reference proteome</keyword>
<comment type="subcellular location">
    <subcellularLocation>
        <location evidence="1">Cell membrane</location>
        <topology evidence="1">Multi-pass membrane protein</topology>
    </subcellularLocation>
</comment>
<accession>A0A4R3KNJ3</accession>
<dbReference type="RefSeq" id="WP_132130308.1">
    <property type="nucleotide sequence ID" value="NZ_CP042432.1"/>
</dbReference>
<feature type="transmembrane region" description="Helical" evidence="7">
    <location>
        <begin position="269"/>
        <end position="292"/>
    </location>
</feature>
<reference evidence="9 10" key="1">
    <citation type="submission" date="2019-03" db="EMBL/GenBank/DDBJ databases">
        <title>Genomic Encyclopedia of Type Strains, Phase IV (KMG-IV): sequencing the most valuable type-strain genomes for metagenomic binning, comparative biology and taxonomic classification.</title>
        <authorList>
            <person name="Goeker M."/>
        </authorList>
    </citation>
    <scope>NUCLEOTIDE SEQUENCE [LARGE SCALE GENOMIC DNA]</scope>
    <source>
        <strain evidence="9 10">DSM 21100</strain>
    </source>
</reference>